<evidence type="ECO:0000259" key="2">
    <source>
        <dbReference type="Pfam" id="PF17682"/>
    </source>
</evidence>
<proteinExistence type="predicted"/>
<dbReference type="PANTHER" id="PTHR13230:SF5">
    <property type="entry name" value="GENERAL TRANSCRIPTION FACTOR 3C POLYPEPTIDE 5"/>
    <property type="match status" value="1"/>
</dbReference>
<dbReference type="Gene3D" id="3.30.200.160">
    <property type="entry name" value="TFIIIC, subcomplex tauA, subunit Sfc1, barrel domain"/>
    <property type="match status" value="1"/>
</dbReference>
<organism evidence="3 4">
    <name type="scientific">Mortierella polycephala</name>
    <dbReference type="NCBI Taxonomy" id="41804"/>
    <lineage>
        <taxon>Eukaryota</taxon>
        <taxon>Fungi</taxon>
        <taxon>Fungi incertae sedis</taxon>
        <taxon>Mucoromycota</taxon>
        <taxon>Mortierellomycotina</taxon>
        <taxon>Mortierellomycetes</taxon>
        <taxon>Mortierellales</taxon>
        <taxon>Mortierellaceae</taxon>
        <taxon>Mortierella</taxon>
    </lineage>
</organism>
<feature type="region of interest" description="Disordered" evidence="1">
    <location>
        <begin position="211"/>
        <end position="254"/>
    </location>
</feature>
<dbReference type="GO" id="GO:0001002">
    <property type="term" value="F:RNA polymerase III type 1 promoter sequence-specific DNA binding"/>
    <property type="evidence" value="ECO:0007669"/>
    <property type="project" value="TreeGrafter"/>
</dbReference>
<dbReference type="GO" id="GO:0001003">
    <property type="term" value="F:RNA polymerase III type 2 promoter sequence-specific DNA binding"/>
    <property type="evidence" value="ECO:0007669"/>
    <property type="project" value="TreeGrafter"/>
</dbReference>
<feature type="domain" description="Transcription factor IIIC subunit Tfc1/Sfc1 triple barrel" evidence="2">
    <location>
        <begin position="24"/>
        <end position="153"/>
    </location>
</feature>
<dbReference type="GO" id="GO:0006384">
    <property type="term" value="P:transcription initiation at RNA polymerase III promoter"/>
    <property type="evidence" value="ECO:0007669"/>
    <property type="project" value="InterPro"/>
</dbReference>
<dbReference type="OrthoDB" id="5598268at2759"/>
<sequence length="254" mass="28708">MATNDAKPVQLATSQLVPDTKIFSIEFPGHVQNLDKVKEALGGEQAITNASDQFTQDMAYLGGAPLDLRYRVRDPFSIPIQGETISTANLLVKATRRFRVKRQPGAQRSLPPYRAPKEDDVPYDENEEPELQFEMVGHIPKTARFGGLADYQHIVDPRDEFSNIKSDLVNVEYENLIALKVDHTDPREDDEKLQLLPPPFIAKTTVSNYYKYKPRDTDSTPRRRGRKSGSVRRKEGGLTDSITIDSDFTEDDEV</sequence>
<evidence type="ECO:0000256" key="1">
    <source>
        <dbReference type="SAM" id="MobiDB-lite"/>
    </source>
</evidence>
<accession>A0A9P6QFH4</accession>
<dbReference type="InterPro" id="IPR041499">
    <property type="entry name" value="Tfc1/Sfc1_N"/>
</dbReference>
<dbReference type="Pfam" id="PF17682">
    <property type="entry name" value="Tau95_N"/>
    <property type="match status" value="1"/>
</dbReference>
<evidence type="ECO:0000313" key="4">
    <source>
        <dbReference type="Proteomes" id="UP000726737"/>
    </source>
</evidence>
<gene>
    <name evidence="3" type="primary">TFC1</name>
    <name evidence="3" type="ORF">BG011_004524</name>
</gene>
<dbReference type="InterPro" id="IPR040454">
    <property type="entry name" value="TF_IIIC_Tfc1/Sfc1"/>
</dbReference>
<reference evidence="3" key="1">
    <citation type="journal article" date="2020" name="Fungal Divers.">
        <title>Resolving the Mortierellaceae phylogeny through synthesis of multi-gene phylogenetics and phylogenomics.</title>
        <authorList>
            <person name="Vandepol N."/>
            <person name="Liber J."/>
            <person name="Desiro A."/>
            <person name="Na H."/>
            <person name="Kennedy M."/>
            <person name="Barry K."/>
            <person name="Grigoriev I.V."/>
            <person name="Miller A.N."/>
            <person name="O'Donnell K."/>
            <person name="Stajich J.E."/>
            <person name="Bonito G."/>
        </authorList>
    </citation>
    <scope>NUCLEOTIDE SEQUENCE</scope>
    <source>
        <strain evidence="3">KOD948</strain>
    </source>
</reference>
<dbReference type="PANTHER" id="PTHR13230">
    <property type="entry name" value="GENERAL TRANSCRIPTION FACTOR IIIC, POLYPEPTIDE 5"/>
    <property type="match status" value="1"/>
</dbReference>
<dbReference type="AlphaFoldDB" id="A0A9P6QFH4"/>
<protein>
    <submittedName>
        <fullName evidence="3">Tau 95 subunit of transcription factor TFIIIC</fullName>
    </submittedName>
</protein>
<keyword evidence="4" id="KW-1185">Reference proteome</keyword>
<dbReference type="GO" id="GO:0000127">
    <property type="term" value="C:transcription factor TFIIIC complex"/>
    <property type="evidence" value="ECO:0007669"/>
    <property type="project" value="InterPro"/>
</dbReference>
<dbReference type="InterPro" id="IPR042536">
    <property type="entry name" value="TFIIIC_tauA_Sfc1"/>
</dbReference>
<name>A0A9P6QFH4_9FUNG</name>
<feature type="region of interest" description="Disordered" evidence="1">
    <location>
        <begin position="103"/>
        <end position="123"/>
    </location>
</feature>
<comment type="caution">
    <text evidence="3">The sequence shown here is derived from an EMBL/GenBank/DDBJ whole genome shotgun (WGS) entry which is preliminary data.</text>
</comment>
<dbReference type="EMBL" id="JAAAJA010000003">
    <property type="protein sequence ID" value="KAG0267490.1"/>
    <property type="molecule type" value="Genomic_DNA"/>
</dbReference>
<dbReference type="Proteomes" id="UP000726737">
    <property type="component" value="Unassembled WGS sequence"/>
</dbReference>
<feature type="compositionally biased region" description="Basic residues" evidence="1">
    <location>
        <begin position="222"/>
        <end position="231"/>
    </location>
</feature>
<evidence type="ECO:0000313" key="3">
    <source>
        <dbReference type="EMBL" id="KAG0267490.1"/>
    </source>
</evidence>